<comment type="caution">
    <text evidence="2">The sequence shown here is derived from an EMBL/GenBank/DDBJ whole genome shotgun (WGS) entry which is preliminary data.</text>
</comment>
<proteinExistence type="predicted"/>
<dbReference type="Pfam" id="PF13174">
    <property type="entry name" value="TPR_6"/>
    <property type="match status" value="1"/>
</dbReference>
<feature type="repeat" description="TPR" evidence="1">
    <location>
        <begin position="103"/>
        <end position="136"/>
    </location>
</feature>
<gene>
    <name evidence="2" type="primary">pilW</name>
    <name evidence="2" type="ORF">PGX00_14205</name>
</gene>
<dbReference type="EMBL" id="JAQLOI010000001">
    <property type="protein sequence ID" value="MDB1124739.1"/>
    <property type="molecule type" value="Genomic_DNA"/>
</dbReference>
<sequence>MVEWVVTTFLACIVMGCVTVTEQENGSKNNNVAAADARIELGLGYLDAGNRLKARENLELAIKYAPKYYRTLNSIAYYYQLVGENNLAEQTYKKAMRESPKNSEVLNNYGAFLCRLGQYEKADDFFTRAIEQPNNYQVIDSLENAAICSLKSGNRAEAEHYFTRSLEYDPERYFSLIQLSKLNSENGNYNDARIRLIKFHDRFGYQPSSLRLLIKLEEKAGNKELANKYAKILAARYPNSTIN</sequence>
<dbReference type="Gene3D" id="1.25.40.10">
    <property type="entry name" value="Tetratricopeptide repeat domain"/>
    <property type="match status" value="1"/>
</dbReference>
<dbReference type="InterPro" id="IPR019734">
    <property type="entry name" value="TPR_rpt"/>
</dbReference>
<dbReference type="PANTHER" id="PTHR44917">
    <property type="entry name" value="PROTEIN HIGH CHLOROPHYLL FLUORESCENT 107"/>
    <property type="match status" value="1"/>
</dbReference>
<dbReference type="InterPro" id="IPR044624">
    <property type="entry name" value="Mbb1-like"/>
</dbReference>
<dbReference type="RefSeq" id="WP_272137538.1">
    <property type="nucleotide sequence ID" value="NZ_JAQLOI010000001.1"/>
</dbReference>
<protein>
    <submittedName>
        <fullName evidence="2">Type IV pilus biogenesis/stability protein PilW</fullName>
    </submittedName>
</protein>
<reference evidence="2 3" key="1">
    <citation type="submission" date="2023-01" db="EMBL/GenBank/DDBJ databases">
        <title>Vibrio sp. KJ40-1 sp.nov, isolated from marine algae.</title>
        <authorList>
            <person name="Butt M."/>
            <person name="Kim J.M.J."/>
            <person name="Jeon C.O.C."/>
        </authorList>
    </citation>
    <scope>NUCLEOTIDE SEQUENCE [LARGE SCALE GENOMIC DNA]</scope>
    <source>
        <strain evidence="2 3">KJ40-1</strain>
    </source>
</reference>
<dbReference type="SMART" id="SM00028">
    <property type="entry name" value="TPR"/>
    <property type="match status" value="4"/>
</dbReference>
<dbReference type="Pfam" id="PF13424">
    <property type="entry name" value="TPR_12"/>
    <property type="match status" value="1"/>
</dbReference>
<organism evidence="2 3">
    <name type="scientific">Vibrio algarum</name>
    <dbReference type="NCBI Taxonomy" id="3020714"/>
    <lineage>
        <taxon>Bacteria</taxon>
        <taxon>Pseudomonadati</taxon>
        <taxon>Pseudomonadota</taxon>
        <taxon>Gammaproteobacteria</taxon>
        <taxon>Vibrionales</taxon>
        <taxon>Vibrionaceae</taxon>
        <taxon>Vibrio</taxon>
    </lineage>
</organism>
<evidence type="ECO:0000313" key="2">
    <source>
        <dbReference type="EMBL" id="MDB1124739.1"/>
    </source>
</evidence>
<feature type="repeat" description="TPR" evidence="1">
    <location>
        <begin position="35"/>
        <end position="68"/>
    </location>
</feature>
<accession>A0ABT4YUP2</accession>
<dbReference type="Pfam" id="PF13181">
    <property type="entry name" value="TPR_8"/>
    <property type="match status" value="1"/>
</dbReference>
<dbReference type="SUPFAM" id="SSF48452">
    <property type="entry name" value="TPR-like"/>
    <property type="match status" value="1"/>
</dbReference>
<feature type="repeat" description="TPR" evidence="1">
    <location>
        <begin position="139"/>
        <end position="172"/>
    </location>
</feature>
<dbReference type="InterPro" id="IPR011990">
    <property type="entry name" value="TPR-like_helical_dom_sf"/>
</dbReference>
<dbReference type="Proteomes" id="UP001210678">
    <property type="component" value="Unassembled WGS sequence"/>
</dbReference>
<name>A0ABT4YUP2_9VIBR</name>
<evidence type="ECO:0000256" key="1">
    <source>
        <dbReference type="PROSITE-ProRule" id="PRU00339"/>
    </source>
</evidence>
<dbReference type="InterPro" id="IPR013360">
    <property type="entry name" value="Pilus_4_PilW"/>
</dbReference>
<dbReference type="PROSITE" id="PS50005">
    <property type="entry name" value="TPR"/>
    <property type="match status" value="4"/>
</dbReference>
<dbReference type="PANTHER" id="PTHR44917:SF1">
    <property type="entry name" value="PROTEIN HIGH CHLOROPHYLL FLUORESCENT 107"/>
    <property type="match status" value="1"/>
</dbReference>
<keyword evidence="3" id="KW-1185">Reference proteome</keyword>
<keyword evidence="1" id="KW-0802">TPR repeat</keyword>
<dbReference type="NCBIfam" id="TIGR02521">
    <property type="entry name" value="type_IV_pilW"/>
    <property type="match status" value="1"/>
</dbReference>
<evidence type="ECO:0000313" key="3">
    <source>
        <dbReference type="Proteomes" id="UP001210678"/>
    </source>
</evidence>
<feature type="repeat" description="TPR" evidence="1">
    <location>
        <begin position="69"/>
        <end position="102"/>
    </location>
</feature>